<organism evidence="7 8">
    <name type="scientific">Enterococcus mundtii</name>
    <dbReference type="NCBI Taxonomy" id="53346"/>
    <lineage>
        <taxon>Bacteria</taxon>
        <taxon>Bacillati</taxon>
        <taxon>Bacillota</taxon>
        <taxon>Bacilli</taxon>
        <taxon>Lactobacillales</taxon>
        <taxon>Enterococcaceae</taxon>
        <taxon>Enterococcus</taxon>
    </lineage>
</organism>
<accession>A0A1V2UK20</accession>
<dbReference type="AlphaFoldDB" id="A0A1V2UK20"/>
<feature type="compositionally biased region" description="Gly residues" evidence="1">
    <location>
        <begin position="245"/>
        <end position="267"/>
    </location>
</feature>
<feature type="chain" id="PRO_5041800068" evidence="3">
    <location>
        <begin position="26"/>
        <end position="267"/>
    </location>
</feature>
<dbReference type="STRING" id="53346.A5802_000301"/>
<evidence type="ECO:0000313" key="9">
    <source>
        <dbReference type="Proteomes" id="UP000509460"/>
    </source>
</evidence>
<evidence type="ECO:0000313" key="7">
    <source>
        <dbReference type="EMBL" id="ONN43685.1"/>
    </source>
</evidence>
<protein>
    <submittedName>
        <fullName evidence="6">TPM domain-containing protein</fullName>
    </submittedName>
</protein>
<dbReference type="Pfam" id="PF04536">
    <property type="entry name" value="TPM_phosphatase"/>
    <property type="match status" value="1"/>
</dbReference>
<dbReference type="OrthoDB" id="9806054at2"/>
<dbReference type="Proteomes" id="UP000557857">
    <property type="component" value="Unassembled WGS sequence"/>
</dbReference>
<evidence type="ECO:0000313" key="6">
    <source>
        <dbReference type="EMBL" id="NMP59437.1"/>
    </source>
</evidence>
<reference evidence="6 10" key="3">
    <citation type="submission" date="2020-04" db="EMBL/GenBank/DDBJ databases">
        <authorList>
            <person name="Abaymova A."/>
            <person name="Teymurazov M."/>
            <person name="Tazyna O."/>
            <person name="Chatushin Y."/>
            <person name="Svetoch E."/>
            <person name="Pereligyn V."/>
            <person name="Pohylenko V."/>
            <person name="Platonov M."/>
            <person name="Kartsev N."/>
            <person name="Skryabin Y."/>
            <person name="Sizova A."/>
            <person name="Solomentsev V."/>
            <person name="Kislichkina A."/>
            <person name="Bogun A."/>
        </authorList>
    </citation>
    <scope>NUCLEOTIDE SEQUENCE [LARGE SCALE GENOMIC DNA]</scope>
    <source>
        <strain evidence="6">SCPM-O-B-8398</strain>
        <strain evidence="10">SCPM-O-B-8398 (E28)</strain>
    </source>
</reference>
<sequence>MMSKKSLSIFFLLAISLLWTPIVGAATPTINDEANLFTSEQVNTLSQQAKEINDKIKGQVFIVTTTSNTAEPRDFADNYLKTAIGNDQNGSVLLLDMGQREIYISTSGNMIDYLTDRRIDSILDDVYDQMTNANYYAAAQAYLTKASTYVDEGVPGGHYRIDEATGKITRYKVLTTVEIVIAVALAAILSIAFYMITASRYQLKSGTYKYPFREKASIKLTDKTDRLTNSFVTTRRIPKAPPPGSGGGGSTTHSSGGGTFGGGGRSF</sequence>
<dbReference type="Proteomes" id="UP000509460">
    <property type="component" value="Chromosome"/>
</dbReference>
<evidence type="ECO:0000313" key="8">
    <source>
        <dbReference type="Proteomes" id="UP000189299"/>
    </source>
</evidence>
<evidence type="ECO:0000256" key="2">
    <source>
        <dbReference type="SAM" id="Phobius"/>
    </source>
</evidence>
<feature type="signal peptide" evidence="3">
    <location>
        <begin position="1"/>
        <end position="25"/>
    </location>
</feature>
<reference evidence="5 9" key="2">
    <citation type="submission" date="2019-07" db="EMBL/GenBank/DDBJ databases">
        <title>antibiotic susceptibility of plant-derived lactic acid bacteria.</title>
        <authorList>
            <person name="Sugiyama M."/>
            <person name="Noda M."/>
        </authorList>
    </citation>
    <scope>NUCLEOTIDE SEQUENCE [LARGE SCALE GENOMIC DNA]</scope>
    <source>
        <strain evidence="5 9">15-1A</strain>
    </source>
</reference>
<evidence type="ECO:0000256" key="3">
    <source>
        <dbReference type="SAM" id="SignalP"/>
    </source>
</evidence>
<feature type="domain" description="TPM" evidence="4">
    <location>
        <begin position="30"/>
        <end position="147"/>
    </location>
</feature>
<feature type="region of interest" description="Disordered" evidence="1">
    <location>
        <begin position="235"/>
        <end position="267"/>
    </location>
</feature>
<dbReference type="EMBL" id="AP019810">
    <property type="protein sequence ID" value="BBM15621.1"/>
    <property type="molecule type" value="Genomic_DNA"/>
</dbReference>
<name>A0A1V2UK20_ENTMU</name>
<evidence type="ECO:0000313" key="5">
    <source>
        <dbReference type="EMBL" id="BBM15621.1"/>
    </source>
</evidence>
<keyword evidence="2" id="KW-0812">Transmembrane</keyword>
<keyword evidence="2" id="KW-1133">Transmembrane helix</keyword>
<evidence type="ECO:0000259" key="4">
    <source>
        <dbReference type="Pfam" id="PF04536"/>
    </source>
</evidence>
<dbReference type="InterPro" id="IPR007621">
    <property type="entry name" value="TPM_dom"/>
</dbReference>
<keyword evidence="3" id="KW-0732">Signal</keyword>
<proteinExistence type="predicted"/>
<dbReference type="EMBL" id="JABCAG010000052">
    <property type="protein sequence ID" value="NMP59437.1"/>
    <property type="molecule type" value="Genomic_DNA"/>
</dbReference>
<evidence type="ECO:0000256" key="1">
    <source>
        <dbReference type="SAM" id="MobiDB-lite"/>
    </source>
</evidence>
<dbReference type="Proteomes" id="UP000189299">
    <property type="component" value="Unassembled WGS sequence"/>
</dbReference>
<dbReference type="Gene3D" id="3.10.310.50">
    <property type="match status" value="1"/>
</dbReference>
<reference evidence="7 8" key="1">
    <citation type="submission" date="2016-12" db="EMBL/GenBank/DDBJ databases">
        <authorList>
            <person name="Song W.-J."/>
            <person name="Kurnit D.M."/>
        </authorList>
    </citation>
    <scope>NUCLEOTIDE SEQUENCE [LARGE SCALE GENOMIC DNA]</scope>
    <source>
        <strain evidence="7 8">CGB1038-1_S1</strain>
    </source>
</reference>
<keyword evidence="2" id="KW-0472">Membrane</keyword>
<evidence type="ECO:0000313" key="10">
    <source>
        <dbReference type="Proteomes" id="UP000557857"/>
    </source>
</evidence>
<dbReference type="EMBL" id="MSTR01000004">
    <property type="protein sequence ID" value="ONN43685.1"/>
    <property type="molecule type" value="Genomic_DNA"/>
</dbReference>
<gene>
    <name evidence="7" type="ORF">BTN92_05115</name>
    <name evidence="5" type="ORF">EM151A_2440</name>
    <name evidence="6" type="ORF">HI921_13360</name>
</gene>
<dbReference type="RefSeq" id="WP_023519265.1">
    <property type="nucleotide sequence ID" value="NZ_AP019810.1"/>
</dbReference>
<feature type="transmembrane region" description="Helical" evidence="2">
    <location>
        <begin position="179"/>
        <end position="196"/>
    </location>
</feature>